<dbReference type="InterPro" id="IPR038653">
    <property type="entry name" value="Put_CMD_sf"/>
</dbReference>
<reference evidence="1" key="1">
    <citation type="journal article" date="2013" name="Environ. Microbiol.">
        <title>Microbiota from the distal guts of lean and obese adolescents exhibit partial functional redundancy besides clear differences in community structure.</title>
        <authorList>
            <person name="Ferrer M."/>
            <person name="Ruiz A."/>
            <person name="Lanza F."/>
            <person name="Haange S.B."/>
            <person name="Oberbach A."/>
            <person name="Till H."/>
            <person name="Bargiela R."/>
            <person name="Campoy C."/>
            <person name="Segura M.T."/>
            <person name="Richter M."/>
            <person name="von Bergen M."/>
            <person name="Seifert J."/>
            <person name="Suarez A."/>
        </authorList>
    </citation>
    <scope>NUCLEOTIDE SEQUENCE</scope>
</reference>
<gene>
    <name evidence="1" type="ORF">OBE_07265</name>
</gene>
<dbReference type="Gene3D" id="2.60.120.890">
    <property type="entry name" value="BT2081, beta-jelly-roll domain"/>
    <property type="match status" value="1"/>
</dbReference>
<organism evidence="1">
    <name type="scientific">human gut metagenome</name>
    <dbReference type="NCBI Taxonomy" id="408170"/>
    <lineage>
        <taxon>unclassified sequences</taxon>
        <taxon>metagenomes</taxon>
        <taxon>organismal metagenomes</taxon>
    </lineage>
</organism>
<proteinExistence type="predicted"/>
<accession>K1T8E2</accession>
<name>K1T8E2_9ZZZZ</name>
<comment type="caution">
    <text evidence="1">The sequence shown here is derived from an EMBL/GenBank/DDBJ whole genome shotgun (WGS) entry which is preliminary data.</text>
</comment>
<dbReference type="AlphaFoldDB" id="K1T8E2"/>
<evidence type="ECO:0000313" key="1">
    <source>
        <dbReference type="EMBL" id="EKC63819.1"/>
    </source>
</evidence>
<protein>
    <recommendedName>
        <fullName evidence="2">Carbohydrate metabolism domain-containing protein</fullName>
    </recommendedName>
</protein>
<evidence type="ECO:0008006" key="2">
    <source>
        <dbReference type="Google" id="ProtNLM"/>
    </source>
</evidence>
<dbReference type="EMBL" id="AJWZ01004995">
    <property type="protein sequence ID" value="EKC63819.1"/>
    <property type="molecule type" value="Genomic_DNA"/>
</dbReference>
<sequence>KAPAPTGNYTIVISCAANAYGDYMTGYSKACLYVDDFEWVY</sequence>
<feature type="non-terminal residue" evidence="1">
    <location>
        <position position="1"/>
    </location>
</feature>